<gene>
    <name evidence="8" type="primary">fliD</name>
    <name evidence="8" type="ORF">IM816_13425</name>
</gene>
<dbReference type="EMBL" id="CP063231">
    <property type="protein sequence ID" value="URL57615.1"/>
    <property type="molecule type" value="Genomic_DNA"/>
</dbReference>
<dbReference type="InterPro" id="IPR010810">
    <property type="entry name" value="Flagellin_hook_IN_motif"/>
</dbReference>
<evidence type="ECO:0000313" key="9">
    <source>
        <dbReference type="Proteomes" id="UP001056681"/>
    </source>
</evidence>
<evidence type="ECO:0000259" key="6">
    <source>
        <dbReference type="Pfam" id="PF02465"/>
    </source>
</evidence>
<keyword evidence="8" id="KW-0969">Cilium</keyword>
<dbReference type="Pfam" id="PF07195">
    <property type="entry name" value="FliD_C"/>
    <property type="match status" value="1"/>
</dbReference>
<comment type="subcellular location">
    <subcellularLocation>
        <location evidence="5">Secreted</location>
    </subcellularLocation>
    <subcellularLocation>
        <location evidence="5">Bacterial flagellum</location>
    </subcellularLocation>
</comment>
<comment type="similarity">
    <text evidence="1 5">Belongs to the FliD family.</text>
</comment>
<feature type="domain" description="Flagellar hook-associated protein 2 C-terminal" evidence="7">
    <location>
        <begin position="216"/>
        <end position="433"/>
    </location>
</feature>
<evidence type="ECO:0000256" key="2">
    <source>
        <dbReference type="ARBA" id="ARBA00011255"/>
    </source>
</evidence>
<dbReference type="Pfam" id="PF02465">
    <property type="entry name" value="FliD_N"/>
    <property type="match status" value="1"/>
</dbReference>
<feature type="domain" description="Flagellar hook-associated protein 2 N-terminal" evidence="6">
    <location>
        <begin position="11"/>
        <end position="108"/>
    </location>
</feature>
<comment type="subunit">
    <text evidence="2 5">Homopentamer.</text>
</comment>
<name>A0ABY4T2T8_9GAMM</name>
<evidence type="ECO:0000259" key="7">
    <source>
        <dbReference type="Pfam" id="PF07195"/>
    </source>
</evidence>
<dbReference type="RefSeq" id="WP_250338461.1">
    <property type="nucleotide sequence ID" value="NZ_CP063231.1"/>
</dbReference>
<evidence type="ECO:0000256" key="5">
    <source>
        <dbReference type="RuleBase" id="RU362066"/>
    </source>
</evidence>
<proteinExistence type="inferred from homology"/>
<dbReference type="Pfam" id="PF07196">
    <property type="entry name" value="Flagellin_IN"/>
    <property type="match status" value="1"/>
</dbReference>
<keyword evidence="4 5" id="KW-0975">Bacterial flagellum</keyword>
<keyword evidence="5" id="KW-0964">Secreted</keyword>
<dbReference type="Proteomes" id="UP001056681">
    <property type="component" value="Chromosome"/>
</dbReference>
<dbReference type="InterPro" id="IPR010809">
    <property type="entry name" value="FliD_C"/>
</dbReference>
<comment type="function">
    <text evidence="5">Required for morphogenesis and for the elongation of the flagellar filament by facilitating polymerization of the flagellin monomers at the tip of growing filament. Forms a capping structure, which prevents flagellin subunits (transported through the central channel of the flagellum) from leaking out without polymerization at the distal end.</text>
</comment>
<dbReference type="PANTHER" id="PTHR30288">
    <property type="entry name" value="FLAGELLAR CAP/ASSEMBLY PROTEIN FLID"/>
    <property type="match status" value="1"/>
</dbReference>
<dbReference type="InterPro" id="IPR040026">
    <property type="entry name" value="FliD"/>
</dbReference>
<evidence type="ECO:0000256" key="3">
    <source>
        <dbReference type="ARBA" id="ARBA00023054"/>
    </source>
</evidence>
<dbReference type="InterPro" id="IPR003481">
    <property type="entry name" value="FliD_N"/>
</dbReference>
<keyword evidence="8" id="KW-0282">Flagellum</keyword>
<evidence type="ECO:0000313" key="8">
    <source>
        <dbReference type="EMBL" id="URL57615.1"/>
    </source>
</evidence>
<organism evidence="8 9">
    <name type="scientific">Luteibacter flocculans</name>
    <dbReference type="NCBI Taxonomy" id="2780091"/>
    <lineage>
        <taxon>Bacteria</taxon>
        <taxon>Pseudomonadati</taxon>
        <taxon>Pseudomonadota</taxon>
        <taxon>Gammaproteobacteria</taxon>
        <taxon>Lysobacterales</taxon>
        <taxon>Rhodanobacteraceae</taxon>
        <taxon>Luteibacter</taxon>
    </lineage>
</organism>
<keyword evidence="8" id="KW-0966">Cell projection</keyword>
<reference evidence="8" key="1">
    <citation type="submission" date="2020-10" db="EMBL/GenBank/DDBJ databases">
        <title>Whole-genome sequence of Luteibacter sp. EIF3.</title>
        <authorList>
            <person name="Friedrich I."/>
            <person name="Hertel R."/>
            <person name="Daniel R."/>
        </authorList>
    </citation>
    <scope>NUCLEOTIDE SEQUENCE</scope>
    <source>
        <strain evidence="8">EIF3</strain>
    </source>
</reference>
<sequence length="451" mass="46342">MATNPVSIGSSSIDVATIVSGLVANKRSAQDKQAAADKQANTTQISAVGNFTSSLTSLQTAIKSLTDGTAFTTQTTSVQDSTVLSASADNTAQPNNYNIVVSKLATSQKTTSAAFTDSKTAVGTGNLTIAIGSKSMSLDIEAGANTLENIRDAINKSKDNPGVNASIVTGTDGAHLVLTSAATGKANAFTVTSSGGDGNLAQFNFDPATGTTPTPAQDAQFTIDGLPATSSSNVVTQAIDGVTVTLSKVGSSSITIANDTTAVSTALGSLVSAYNSFISTYKTLTKYDATNNQVGALIGDATVNSIKSQVSSLLGSQATGTTSGPTSLSNLGVSFQVDGTLKLDTNQLNKVLAQNPKETRNLLSGDNGIAPQLDKLITSWTSTTGILTQRTANLNQKSKDLDDQATAFNQQMDDYAARLTKQYSALDAMMTKLAGTSSYLQQQFDALTANK</sequence>
<keyword evidence="9" id="KW-1185">Reference proteome</keyword>
<protein>
    <recommendedName>
        <fullName evidence="5">Flagellar hook-associated protein 2</fullName>
        <shortName evidence="5">HAP2</shortName>
    </recommendedName>
    <alternativeName>
        <fullName evidence="5">Flagellar cap protein</fullName>
    </alternativeName>
</protein>
<dbReference type="PANTHER" id="PTHR30288:SF0">
    <property type="entry name" value="FLAGELLAR HOOK-ASSOCIATED PROTEIN 2"/>
    <property type="match status" value="1"/>
</dbReference>
<accession>A0ABY4T2T8</accession>
<evidence type="ECO:0000256" key="1">
    <source>
        <dbReference type="ARBA" id="ARBA00009764"/>
    </source>
</evidence>
<keyword evidence="3" id="KW-0175">Coiled coil</keyword>
<evidence type="ECO:0000256" key="4">
    <source>
        <dbReference type="ARBA" id="ARBA00023143"/>
    </source>
</evidence>